<evidence type="ECO:0000313" key="4">
    <source>
        <dbReference type="Proteomes" id="UP001152797"/>
    </source>
</evidence>
<dbReference type="EMBL" id="CAMXCT030004501">
    <property type="protein sequence ID" value="CAL4796643.1"/>
    <property type="molecule type" value="Genomic_DNA"/>
</dbReference>
<accession>A0A9P1DGS8</accession>
<evidence type="ECO:0000313" key="3">
    <source>
        <dbReference type="EMBL" id="CAL1162706.1"/>
    </source>
</evidence>
<proteinExistence type="predicted"/>
<feature type="compositionally biased region" description="Low complexity" evidence="1">
    <location>
        <begin position="78"/>
        <end position="96"/>
    </location>
</feature>
<evidence type="ECO:0000313" key="2">
    <source>
        <dbReference type="EMBL" id="CAI4009331.1"/>
    </source>
</evidence>
<dbReference type="AlphaFoldDB" id="A0A9P1DGS8"/>
<reference evidence="3" key="2">
    <citation type="submission" date="2024-04" db="EMBL/GenBank/DDBJ databases">
        <authorList>
            <person name="Chen Y."/>
            <person name="Shah S."/>
            <person name="Dougan E. K."/>
            <person name="Thang M."/>
            <person name="Chan C."/>
        </authorList>
    </citation>
    <scope>NUCLEOTIDE SEQUENCE [LARGE SCALE GENOMIC DNA]</scope>
</reference>
<sequence>MRSVVGALAPHLLQLLPEPGNPKAPGNLKEPDDDLAKAKQGLPSSSRAGQVIASLGCPVPKGGPVIRRSSEAAPAPPAKLTKTGPPPAAASTPAIKAEPDAPPAPRQDTPPVDAEVNSSTHRAAHEKQELLKQFVANGENLKRMETTLHITREQSGEMTQTKELLTIPQMRARGFSQTKIDSIISKQTPHPDPDAPEDPESVRFWATCGGSLSQKERSTISAAAAAKIQSNCEGLAAMVGAVDLESGEDGTKVGNGPTLKALVDVANTADPTPACKAKSKAKAKAKAIAQQTPKTPAEHRKALGNLDLFSILSFPCFSYLGSKIKPYILEYL</sequence>
<gene>
    <name evidence="2" type="ORF">C1SCF055_LOCUS34699</name>
</gene>
<protein>
    <submittedName>
        <fullName evidence="2">Uncharacterized protein</fullName>
    </submittedName>
</protein>
<name>A0A9P1DGS8_9DINO</name>
<organism evidence="2">
    <name type="scientific">Cladocopium goreaui</name>
    <dbReference type="NCBI Taxonomy" id="2562237"/>
    <lineage>
        <taxon>Eukaryota</taxon>
        <taxon>Sar</taxon>
        <taxon>Alveolata</taxon>
        <taxon>Dinophyceae</taxon>
        <taxon>Suessiales</taxon>
        <taxon>Symbiodiniaceae</taxon>
        <taxon>Cladocopium</taxon>
    </lineage>
</organism>
<dbReference type="Proteomes" id="UP001152797">
    <property type="component" value="Unassembled WGS sequence"/>
</dbReference>
<dbReference type="EMBL" id="CAMXCT020004501">
    <property type="protein sequence ID" value="CAL1162706.1"/>
    <property type="molecule type" value="Genomic_DNA"/>
</dbReference>
<reference evidence="2" key="1">
    <citation type="submission" date="2022-10" db="EMBL/GenBank/DDBJ databases">
        <authorList>
            <person name="Chen Y."/>
            <person name="Dougan E. K."/>
            <person name="Chan C."/>
            <person name="Rhodes N."/>
            <person name="Thang M."/>
        </authorList>
    </citation>
    <scope>NUCLEOTIDE SEQUENCE</scope>
</reference>
<comment type="caution">
    <text evidence="2">The sequence shown here is derived from an EMBL/GenBank/DDBJ whole genome shotgun (WGS) entry which is preliminary data.</text>
</comment>
<feature type="region of interest" description="Disordered" evidence="1">
    <location>
        <begin position="15"/>
        <end position="124"/>
    </location>
</feature>
<keyword evidence="4" id="KW-1185">Reference proteome</keyword>
<dbReference type="EMBL" id="CAMXCT010004501">
    <property type="protein sequence ID" value="CAI4009331.1"/>
    <property type="molecule type" value="Genomic_DNA"/>
</dbReference>
<evidence type="ECO:0000256" key="1">
    <source>
        <dbReference type="SAM" id="MobiDB-lite"/>
    </source>
</evidence>